<accession>A0A0J7P0I1</accession>
<reference evidence="2 3" key="1">
    <citation type="submission" date="2015-04" db="EMBL/GenBank/DDBJ databases">
        <title>Lasius niger genome sequencing.</title>
        <authorList>
            <person name="Konorov E.A."/>
            <person name="Nikitin M.A."/>
            <person name="Kirill M.V."/>
            <person name="Chang P."/>
        </authorList>
    </citation>
    <scope>NUCLEOTIDE SEQUENCE [LARGE SCALE GENOMIC DNA]</scope>
    <source>
        <tissue evidence="2">Whole</tissue>
    </source>
</reference>
<keyword evidence="3" id="KW-1185">Reference proteome</keyword>
<name>A0A0J7P0I1_LASNI</name>
<sequence length="75" mass="8606">MSVRQPWCLEEDGAEDEEILRLEKDRDKGNEGNIHGVLVNTCLRESLRARPDEGKQTRTGNRERSIVGSKKGRER</sequence>
<evidence type="ECO:0000256" key="1">
    <source>
        <dbReference type="SAM" id="MobiDB-lite"/>
    </source>
</evidence>
<comment type="caution">
    <text evidence="2">The sequence shown here is derived from an EMBL/GenBank/DDBJ whole genome shotgun (WGS) entry which is preliminary data.</text>
</comment>
<dbReference type="AlphaFoldDB" id="A0A0J7P0I1"/>
<proteinExistence type="predicted"/>
<gene>
    <name evidence="2" type="ORF">RF55_1510</name>
</gene>
<dbReference type="Proteomes" id="UP000036403">
    <property type="component" value="Unassembled WGS sequence"/>
</dbReference>
<dbReference type="PaxDb" id="67767-A0A0J7P0I1"/>
<protein>
    <submittedName>
        <fullName evidence="2">Heavy metal translocating P-type atpase</fullName>
    </submittedName>
</protein>
<evidence type="ECO:0000313" key="2">
    <source>
        <dbReference type="EMBL" id="KMQ98135.1"/>
    </source>
</evidence>
<organism evidence="2 3">
    <name type="scientific">Lasius niger</name>
    <name type="common">Black garden ant</name>
    <dbReference type="NCBI Taxonomy" id="67767"/>
    <lineage>
        <taxon>Eukaryota</taxon>
        <taxon>Metazoa</taxon>
        <taxon>Ecdysozoa</taxon>
        <taxon>Arthropoda</taxon>
        <taxon>Hexapoda</taxon>
        <taxon>Insecta</taxon>
        <taxon>Pterygota</taxon>
        <taxon>Neoptera</taxon>
        <taxon>Endopterygota</taxon>
        <taxon>Hymenoptera</taxon>
        <taxon>Apocrita</taxon>
        <taxon>Aculeata</taxon>
        <taxon>Formicoidea</taxon>
        <taxon>Formicidae</taxon>
        <taxon>Formicinae</taxon>
        <taxon>Lasius</taxon>
        <taxon>Lasius</taxon>
    </lineage>
</organism>
<evidence type="ECO:0000313" key="3">
    <source>
        <dbReference type="Proteomes" id="UP000036403"/>
    </source>
</evidence>
<dbReference type="EMBL" id="LBMM01000525">
    <property type="protein sequence ID" value="KMQ98135.1"/>
    <property type="molecule type" value="Genomic_DNA"/>
</dbReference>
<feature type="region of interest" description="Disordered" evidence="1">
    <location>
        <begin position="47"/>
        <end position="75"/>
    </location>
</feature>